<dbReference type="Pfam" id="PF15919">
    <property type="entry name" value="HicB_lk_antitox"/>
    <property type="match status" value="1"/>
</dbReference>
<dbReference type="InterPro" id="IPR051404">
    <property type="entry name" value="TA_system_antitoxin"/>
</dbReference>
<dbReference type="SUPFAM" id="SSF47413">
    <property type="entry name" value="lambda repressor-like DNA-binding domains"/>
    <property type="match status" value="1"/>
</dbReference>
<dbReference type="Gene3D" id="3.30.160.250">
    <property type="match status" value="1"/>
</dbReference>
<dbReference type="CDD" id="cd00093">
    <property type="entry name" value="HTH_XRE"/>
    <property type="match status" value="1"/>
</dbReference>
<name>A0ABZ0HT15_9HYPH</name>
<dbReference type="Proteomes" id="UP001626536">
    <property type="component" value="Chromosome"/>
</dbReference>
<organism evidence="2 3">
    <name type="scientific">Methylocapsa polymorpha</name>
    <dbReference type="NCBI Taxonomy" id="3080828"/>
    <lineage>
        <taxon>Bacteria</taxon>
        <taxon>Pseudomonadati</taxon>
        <taxon>Pseudomonadota</taxon>
        <taxon>Alphaproteobacteria</taxon>
        <taxon>Hyphomicrobiales</taxon>
        <taxon>Beijerinckiaceae</taxon>
        <taxon>Methylocapsa</taxon>
    </lineage>
</organism>
<proteinExistence type="predicted"/>
<evidence type="ECO:0000313" key="3">
    <source>
        <dbReference type="Proteomes" id="UP001626536"/>
    </source>
</evidence>
<accession>A0ABZ0HT15</accession>
<evidence type="ECO:0000313" key="2">
    <source>
        <dbReference type="EMBL" id="WOJ90459.1"/>
    </source>
</evidence>
<dbReference type="Pfam" id="PF01381">
    <property type="entry name" value="HTH_3"/>
    <property type="match status" value="1"/>
</dbReference>
<protein>
    <submittedName>
        <fullName evidence="2">Type II toxin-antitoxin system HicB family antitoxin</fullName>
    </submittedName>
</protein>
<dbReference type="InterPro" id="IPR035069">
    <property type="entry name" value="TTHA1013/TTHA0281-like"/>
</dbReference>
<dbReference type="RefSeq" id="WP_407339927.1">
    <property type="nucleotide sequence ID" value="NZ_CP136862.1"/>
</dbReference>
<keyword evidence="3" id="KW-1185">Reference proteome</keyword>
<evidence type="ECO:0000259" key="1">
    <source>
        <dbReference type="SMART" id="SM00530"/>
    </source>
</evidence>
<dbReference type="InterPro" id="IPR001387">
    <property type="entry name" value="Cro/C1-type_HTH"/>
</dbReference>
<feature type="domain" description="HTH cro/C1-type" evidence="1">
    <location>
        <begin position="90"/>
        <end position="145"/>
    </location>
</feature>
<reference evidence="2 3" key="1">
    <citation type="submission" date="2023-10" db="EMBL/GenBank/DDBJ databases">
        <title>Novel methanotroph of the genus Methylocapsa from a subarctic wetland.</title>
        <authorList>
            <person name="Belova S.E."/>
            <person name="Oshkin I.Y."/>
            <person name="Miroshnikov K."/>
            <person name="Dedysh S.N."/>
        </authorList>
    </citation>
    <scope>NUCLEOTIDE SEQUENCE [LARGE SCALE GENOMIC DNA]</scope>
    <source>
        <strain evidence="2 3">RX1</strain>
    </source>
</reference>
<dbReference type="Gene3D" id="1.10.260.40">
    <property type="entry name" value="lambda repressor-like DNA-binding domains"/>
    <property type="match status" value="1"/>
</dbReference>
<gene>
    <name evidence="2" type="ORF">RZS28_03955</name>
</gene>
<dbReference type="SUPFAM" id="SSF143100">
    <property type="entry name" value="TTHA1013/TTHA0281-like"/>
    <property type="match status" value="1"/>
</dbReference>
<dbReference type="SMART" id="SM00530">
    <property type="entry name" value="HTH_XRE"/>
    <property type="match status" value="1"/>
</dbReference>
<dbReference type="InterPro" id="IPR010982">
    <property type="entry name" value="Lambda_DNA-bd_dom_sf"/>
</dbReference>
<dbReference type="PANTHER" id="PTHR34504">
    <property type="entry name" value="ANTITOXIN HICB"/>
    <property type="match status" value="1"/>
</dbReference>
<dbReference type="PANTHER" id="PTHR34504:SF2">
    <property type="entry name" value="UPF0150 PROTEIN SSL0259"/>
    <property type="match status" value="1"/>
</dbReference>
<dbReference type="EMBL" id="CP136862">
    <property type="protein sequence ID" value="WOJ90459.1"/>
    <property type="molecule type" value="Genomic_DNA"/>
</dbReference>
<sequence length="148" mass="15412">MTDLRYSVTIEPLSEADGGGFVAFVPDLPGCMSDGETPEEALANVKGAIETWIDAADAPAHANGMADLVSGKEELLTAKEALALAEAATPLAFWRSKRVMTQGELAARAGVSQSAIADMERGERAGAAAVLKRVAEALGVRIEDLISE</sequence>
<dbReference type="InterPro" id="IPR031807">
    <property type="entry name" value="HicB-like"/>
</dbReference>